<keyword evidence="1" id="KW-0472">Membrane</keyword>
<name>A0A1H2XUX6_9GAMM</name>
<organism evidence="2 3">
    <name type="scientific">Marinobacter mobilis</name>
    <dbReference type="NCBI Taxonomy" id="488533"/>
    <lineage>
        <taxon>Bacteria</taxon>
        <taxon>Pseudomonadati</taxon>
        <taxon>Pseudomonadota</taxon>
        <taxon>Gammaproteobacteria</taxon>
        <taxon>Pseudomonadales</taxon>
        <taxon>Marinobacteraceae</taxon>
        <taxon>Marinobacter</taxon>
    </lineage>
</organism>
<keyword evidence="3" id="KW-1185">Reference proteome</keyword>
<dbReference type="RefSeq" id="WP_091812897.1">
    <property type="nucleotide sequence ID" value="NZ_FNNE01000005.1"/>
</dbReference>
<keyword evidence="1" id="KW-0812">Transmembrane</keyword>
<accession>A0A1H2XUX6</accession>
<dbReference type="Proteomes" id="UP000199675">
    <property type="component" value="Unassembled WGS sequence"/>
</dbReference>
<feature type="transmembrane region" description="Helical" evidence="1">
    <location>
        <begin position="80"/>
        <end position="100"/>
    </location>
</feature>
<feature type="transmembrane region" description="Helical" evidence="1">
    <location>
        <begin position="112"/>
        <end position="137"/>
    </location>
</feature>
<evidence type="ECO:0000256" key="1">
    <source>
        <dbReference type="SAM" id="Phobius"/>
    </source>
</evidence>
<evidence type="ECO:0000313" key="3">
    <source>
        <dbReference type="Proteomes" id="UP000199675"/>
    </source>
</evidence>
<gene>
    <name evidence="2" type="ORF">SAMN04487960_105155</name>
</gene>
<evidence type="ECO:0000313" key="2">
    <source>
        <dbReference type="EMBL" id="SDW96119.1"/>
    </source>
</evidence>
<sequence length="179" mass="20257">MMQPSIGDPPQVRAQHTEKAKSAITALLNLIHEGQRPFVLLEIEKDLKESRPPAQAVSAAIDPTVRGLADPRRLARRRRLVSRCITLLIVFSFLALNRAPQVDLALEVSREIAVFLLLLGWTGWLVSAALCLWEFVLRPLRGRCVQRKIAVLQSEISSCYHREAVLVACEELRWDMSQR</sequence>
<proteinExistence type="predicted"/>
<dbReference type="AlphaFoldDB" id="A0A1H2XUX6"/>
<reference evidence="2 3" key="1">
    <citation type="submission" date="2016-10" db="EMBL/GenBank/DDBJ databases">
        <authorList>
            <person name="de Groot N.N."/>
        </authorList>
    </citation>
    <scope>NUCLEOTIDE SEQUENCE [LARGE SCALE GENOMIC DNA]</scope>
    <source>
        <strain evidence="2 3">CGMCC 1.7059</strain>
    </source>
</reference>
<keyword evidence="1" id="KW-1133">Transmembrane helix</keyword>
<dbReference type="EMBL" id="FNNE01000005">
    <property type="protein sequence ID" value="SDW96119.1"/>
    <property type="molecule type" value="Genomic_DNA"/>
</dbReference>
<protein>
    <submittedName>
        <fullName evidence="2">Uncharacterized protein</fullName>
    </submittedName>
</protein>